<dbReference type="GO" id="GO:0008168">
    <property type="term" value="F:methyltransferase activity"/>
    <property type="evidence" value="ECO:0007669"/>
    <property type="project" value="UniProtKB-KW"/>
</dbReference>
<dbReference type="Pfam" id="PF01208">
    <property type="entry name" value="URO-D"/>
    <property type="match status" value="1"/>
</dbReference>
<dbReference type="GO" id="GO:0004853">
    <property type="term" value="F:uroporphyrinogen decarboxylase activity"/>
    <property type="evidence" value="ECO:0007669"/>
    <property type="project" value="InterPro"/>
</dbReference>
<dbReference type="SUPFAM" id="SSF51726">
    <property type="entry name" value="UROD/MetE-like"/>
    <property type="match status" value="1"/>
</dbReference>
<proteinExistence type="predicted"/>
<dbReference type="PANTHER" id="PTHR47099">
    <property type="entry name" value="METHYLCOBAMIDE:COM METHYLTRANSFERASE MTBA"/>
    <property type="match status" value="1"/>
</dbReference>
<dbReference type="InterPro" id="IPR052024">
    <property type="entry name" value="Methanogen_methyltrans"/>
</dbReference>
<keyword evidence="2" id="KW-0489">Methyltransferase</keyword>
<protein>
    <submittedName>
        <fullName evidence="2">Methylcobalamin:coenzyme M methyltransferase</fullName>
    </submittedName>
</protein>
<evidence type="ECO:0000259" key="1">
    <source>
        <dbReference type="Pfam" id="PF01208"/>
    </source>
</evidence>
<gene>
    <name evidence="2" type="ORF">ERS852491_04692</name>
</gene>
<evidence type="ECO:0000313" key="2">
    <source>
        <dbReference type="EMBL" id="CUP26498.1"/>
    </source>
</evidence>
<dbReference type="OrthoDB" id="9815759at2"/>
<dbReference type="RefSeq" id="WP_070102528.1">
    <property type="nucleotide sequence ID" value="NZ_CYZU01000073.1"/>
</dbReference>
<dbReference type="STRING" id="39482.ERS852491_04692"/>
<dbReference type="AlphaFoldDB" id="A0A174LX09"/>
<feature type="domain" description="Uroporphyrinogen decarboxylase (URO-D)" evidence="1">
    <location>
        <begin position="116"/>
        <end position="363"/>
    </location>
</feature>
<dbReference type="InterPro" id="IPR038071">
    <property type="entry name" value="UROD/MetE-like_sf"/>
</dbReference>
<dbReference type="Gene3D" id="3.20.20.210">
    <property type="match status" value="1"/>
</dbReference>
<dbReference type="GO" id="GO:0006779">
    <property type="term" value="P:porphyrin-containing compound biosynthetic process"/>
    <property type="evidence" value="ECO:0007669"/>
    <property type="project" value="InterPro"/>
</dbReference>
<evidence type="ECO:0000313" key="3">
    <source>
        <dbReference type="Proteomes" id="UP000095544"/>
    </source>
</evidence>
<dbReference type="InterPro" id="IPR000257">
    <property type="entry name" value="Uroporphyrinogen_deCOase"/>
</dbReference>
<name>A0A174LX09_9FIRM</name>
<dbReference type="PANTHER" id="PTHR47099:SF1">
    <property type="entry name" value="METHYLCOBAMIDE:COM METHYLTRANSFERASE MTBA"/>
    <property type="match status" value="1"/>
</dbReference>
<keyword evidence="2" id="KW-0808">Transferase</keyword>
<dbReference type="GO" id="GO:0032259">
    <property type="term" value="P:methylation"/>
    <property type="evidence" value="ECO:0007669"/>
    <property type="project" value="UniProtKB-KW"/>
</dbReference>
<dbReference type="EMBL" id="CYZU01000073">
    <property type="protein sequence ID" value="CUP26498.1"/>
    <property type="molecule type" value="Genomic_DNA"/>
</dbReference>
<dbReference type="Proteomes" id="UP000095544">
    <property type="component" value="Unassembled WGS sequence"/>
</dbReference>
<organism evidence="2 3">
    <name type="scientific">Faecalicatena contorta</name>
    <dbReference type="NCBI Taxonomy" id="39482"/>
    <lineage>
        <taxon>Bacteria</taxon>
        <taxon>Bacillati</taxon>
        <taxon>Bacillota</taxon>
        <taxon>Clostridia</taxon>
        <taxon>Lachnospirales</taxon>
        <taxon>Lachnospiraceae</taxon>
        <taxon>Faecalicatena</taxon>
    </lineage>
</organism>
<accession>A0A174LX09</accession>
<sequence length="367" mass="42491">MNSRERVMRAWKLKEGMPDRIPIQFDLCRSLQDHFAQELGVESRYTDNIFEDVTYRISGNEVRLAMGSDLVIVGASEAAEFQKVIEADGTWYNEYHQKLKQGPLYVETVEFPLAEAETREDIDAFEWPDPHDPSRYIDAEYYVKKYKDEYLVIGDIEVTILSLAQQLVGMEKLLVDMAMEEEYVEYLFEKCAEFQTEIGKELIRRGVDAIWVGDDFGSQTSLLFSPDMFRNMLKPYYVQMIKDLKKEREDILCILHCDGAVKLLLHDIKDIGFDVFNPVQPGVPGHSPKELKDEFEDLLCFWGAIDQQYLLPNGTDEEVEADIKEKCEVLGRNGGYVISPAHIIQVDVTPERVKFFIEKAKQYGRYE</sequence>
<reference evidence="2 3" key="1">
    <citation type="submission" date="2015-09" db="EMBL/GenBank/DDBJ databases">
        <authorList>
            <consortium name="Pathogen Informatics"/>
        </authorList>
    </citation>
    <scope>NUCLEOTIDE SEQUENCE [LARGE SCALE GENOMIC DNA]</scope>
    <source>
        <strain evidence="2 3">2789STDY5834876</strain>
    </source>
</reference>